<feature type="compositionally biased region" description="Polar residues" evidence="1">
    <location>
        <begin position="1"/>
        <end position="11"/>
    </location>
</feature>
<proteinExistence type="predicted"/>
<organism evidence="2 3">
    <name type="scientific">Phormidesmis priestleyi Ana</name>
    <dbReference type="NCBI Taxonomy" id="1666911"/>
    <lineage>
        <taxon>Bacteria</taxon>
        <taxon>Bacillati</taxon>
        <taxon>Cyanobacteriota</taxon>
        <taxon>Cyanophyceae</taxon>
        <taxon>Leptolyngbyales</taxon>
        <taxon>Leptolyngbyaceae</taxon>
        <taxon>Phormidesmis</taxon>
    </lineage>
</organism>
<evidence type="ECO:0000256" key="1">
    <source>
        <dbReference type="SAM" id="MobiDB-lite"/>
    </source>
</evidence>
<reference evidence="2 3" key="1">
    <citation type="submission" date="2015-09" db="EMBL/GenBank/DDBJ databases">
        <title>Identification and resolution of microdiversity through metagenomic sequencing of parallel consortia.</title>
        <authorList>
            <person name="Nelson W.C."/>
            <person name="Romine M.F."/>
            <person name="Lindemann S.R."/>
        </authorList>
    </citation>
    <scope>NUCLEOTIDE SEQUENCE [LARGE SCALE GENOMIC DNA]</scope>
    <source>
        <strain evidence="2">Ana</strain>
    </source>
</reference>
<evidence type="ECO:0000313" key="2">
    <source>
        <dbReference type="EMBL" id="KPQ36078.1"/>
    </source>
</evidence>
<feature type="region of interest" description="Disordered" evidence="1">
    <location>
        <begin position="1"/>
        <end position="21"/>
    </location>
</feature>
<accession>A0A0P8C3I3</accession>
<protein>
    <submittedName>
        <fullName evidence="2">Uncharacterized protein</fullName>
    </submittedName>
</protein>
<comment type="caution">
    <text evidence="2">The sequence shown here is derived from an EMBL/GenBank/DDBJ whole genome shotgun (WGS) entry which is preliminary data.</text>
</comment>
<evidence type="ECO:0000313" key="3">
    <source>
        <dbReference type="Proteomes" id="UP000050465"/>
    </source>
</evidence>
<gene>
    <name evidence="2" type="ORF">HLUCCA11_07655</name>
</gene>
<dbReference type="EMBL" id="LJZR01000008">
    <property type="protein sequence ID" value="KPQ36078.1"/>
    <property type="molecule type" value="Genomic_DNA"/>
</dbReference>
<dbReference type="Proteomes" id="UP000050465">
    <property type="component" value="Unassembled WGS sequence"/>
</dbReference>
<dbReference type="AlphaFoldDB" id="A0A0P8C3I3"/>
<sequence>MKLTIKPSTCTRPPAPELGGDREFEILRSPFQKAVEPLASEPQSWGWGHPGR</sequence>
<name>A0A0P8C3I3_9CYAN</name>